<dbReference type="PANTHER" id="PTHR10464">
    <property type="entry name" value="UREA TRANSPORTER"/>
    <property type="match status" value="1"/>
</dbReference>
<dbReference type="AlphaFoldDB" id="A0A1S6HLA6"/>
<dbReference type="RefSeq" id="WP_149027219.1">
    <property type="nucleotide sequence ID" value="NZ_CP014782.1"/>
</dbReference>
<comment type="similarity">
    <text evidence="2">Belongs to the urea transporter family.</text>
</comment>
<keyword evidence="4 8" id="KW-0812">Transmembrane</keyword>
<dbReference type="Proteomes" id="UP000189545">
    <property type="component" value="Chromosome"/>
</dbReference>
<comment type="subcellular location">
    <subcellularLocation>
        <location evidence="1">Cell membrane</location>
        <topology evidence="1">Multi-pass membrane protein</topology>
    </subcellularLocation>
</comment>
<evidence type="ECO:0000256" key="7">
    <source>
        <dbReference type="PIRSR" id="PIRSR016502-1"/>
    </source>
</evidence>
<evidence type="ECO:0000313" key="10">
    <source>
        <dbReference type="Proteomes" id="UP000189545"/>
    </source>
</evidence>
<dbReference type="PIRSF" id="PIRSF016502">
    <property type="entry name" value="Urea_transporter"/>
    <property type="match status" value="1"/>
</dbReference>
<dbReference type="InterPro" id="IPR029020">
    <property type="entry name" value="Ammonium/urea_transptr"/>
</dbReference>
<dbReference type="GO" id="GO:0015204">
    <property type="term" value="F:urea transmembrane transporter activity"/>
    <property type="evidence" value="ECO:0007669"/>
    <property type="project" value="InterPro"/>
</dbReference>
<sequence>MTSPISPLISLVLGLLRGFSQIMLQKSALTGLLFVIGVGVNSLAMMLGGIIATLSSLITAKLCRYDKELISNGIYGYNAALVGIAVFYFLPISPLSLILLVCASVLSTILMHYLLIRIPGACVFTTPFIISTWLVLFLIDMAGISASPAPLSSQATADFYSLTRGVGQVMFQGYWLSGVIFIIGLIFYSYQAAIWAIIGSGLGMLTARAVGFSEANLVMGGYGFNASLVAIALAVRYPSTLIPAVFGIMLSVVLTGIFEAFMLPALTAPFVLATWLVIGMTERTSSH</sequence>
<feature type="transmembrane region" description="Helical" evidence="8">
    <location>
        <begin position="217"/>
        <end position="235"/>
    </location>
</feature>
<evidence type="ECO:0000256" key="6">
    <source>
        <dbReference type="ARBA" id="ARBA00023136"/>
    </source>
</evidence>
<accession>A0A1S6HLA6</accession>
<name>A0A1S6HLA6_9GAMM</name>
<dbReference type="KEGG" id="spsw:Sps_01102"/>
<keyword evidence="10" id="KW-1185">Reference proteome</keyword>
<proteinExistence type="inferred from homology"/>
<keyword evidence="5 8" id="KW-1133">Transmembrane helix</keyword>
<keyword evidence="6 8" id="KW-0472">Membrane</keyword>
<feature type="site" description="Important for channel permeability" evidence="7">
    <location>
        <position position="267"/>
    </location>
</feature>
<evidence type="ECO:0000256" key="3">
    <source>
        <dbReference type="ARBA" id="ARBA00022475"/>
    </source>
</evidence>
<dbReference type="InterPro" id="IPR004937">
    <property type="entry name" value="Urea_transporter"/>
</dbReference>
<feature type="transmembrane region" description="Helical" evidence="8">
    <location>
        <begin position="128"/>
        <end position="149"/>
    </location>
</feature>
<feature type="transmembrane region" description="Helical" evidence="8">
    <location>
        <begin position="96"/>
        <end position="116"/>
    </location>
</feature>
<protein>
    <submittedName>
        <fullName evidence="9">Urea transporter</fullName>
    </submittedName>
</protein>
<evidence type="ECO:0000256" key="5">
    <source>
        <dbReference type="ARBA" id="ARBA00022989"/>
    </source>
</evidence>
<dbReference type="PANTHER" id="PTHR10464:SF4">
    <property type="entry name" value="UREA TRANSPORTER"/>
    <property type="match status" value="1"/>
</dbReference>
<dbReference type="Gene3D" id="1.10.3430.10">
    <property type="entry name" value="Ammonium transporter AmtB like domains"/>
    <property type="match status" value="1"/>
</dbReference>
<evidence type="ECO:0000256" key="1">
    <source>
        <dbReference type="ARBA" id="ARBA00004651"/>
    </source>
</evidence>
<feature type="transmembrane region" description="Helical" evidence="8">
    <location>
        <begin position="69"/>
        <end position="90"/>
    </location>
</feature>
<feature type="transmembrane region" description="Helical" evidence="8">
    <location>
        <begin position="247"/>
        <end position="278"/>
    </location>
</feature>
<dbReference type="GO" id="GO:0005886">
    <property type="term" value="C:plasma membrane"/>
    <property type="evidence" value="ECO:0007669"/>
    <property type="project" value="UniProtKB-SubCell"/>
</dbReference>
<organism evidence="9 10">
    <name type="scientific">Shewanella psychrophila</name>
    <dbReference type="NCBI Taxonomy" id="225848"/>
    <lineage>
        <taxon>Bacteria</taxon>
        <taxon>Pseudomonadati</taxon>
        <taxon>Pseudomonadota</taxon>
        <taxon>Gammaproteobacteria</taxon>
        <taxon>Alteromonadales</taxon>
        <taxon>Shewanellaceae</taxon>
        <taxon>Shewanella</taxon>
    </lineage>
</organism>
<dbReference type="OrthoDB" id="279428at2"/>
<keyword evidence="3" id="KW-1003">Cell membrane</keyword>
<dbReference type="Pfam" id="PF03253">
    <property type="entry name" value="UT"/>
    <property type="match status" value="1"/>
</dbReference>
<reference evidence="9 10" key="1">
    <citation type="submission" date="2016-03" db="EMBL/GenBank/DDBJ databases">
        <title>Complete genome sequence of Shewanella psychrophila WP2, a deep sea bacterium isolated from west Pacific sediment.</title>
        <authorList>
            <person name="Xu G."/>
            <person name="Jian H."/>
        </authorList>
    </citation>
    <scope>NUCLEOTIDE SEQUENCE [LARGE SCALE GENOMIC DNA]</scope>
    <source>
        <strain evidence="9 10">WP2</strain>
    </source>
</reference>
<feature type="transmembrane region" description="Helical" evidence="8">
    <location>
        <begin position="30"/>
        <end position="57"/>
    </location>
</feature>
<gene>
    <name evidence="9" type="ORF">Sps_01102</name>
</gene>
<evidence type="ECO:0000256" key="8">
    <source>
        <dbReference type="SAM" id="Phobius"/>
    </source>
</evidence>
<evidence type="ECO:0000256" key="2">
    <source>
        <dbReference type="ARBA" id="ARBA00005914"/>
    </source>
</evidence>
<dbReference type="EMBL" id="CP014782">
    <property type="protein sequence ID" value="AQS36284.1"/>
    <property type="molecule type" value="Genomic_DNA"/>
</dbReference>
<evidence type="ECO:0000256" key="4">
    <source>
        <dbReference type="ARBA" id="ARBA00022692"/>
    </source>
</evidence>
<evidence type="ECO:0000313" key="9">
    <source>
        <dbReference type="EMBL" id="AQS36284.1"/>
    </source>
</evidence>